<proteinExistence type="predicted"/>
<sequence length="320" mass="34597">MKKSTFFSLLTFAVVMVLGTAYLAFSVVQWRPLTDYRSVTMKLDDANQLLPGSSVLVRGVKIGDIESIGRADGKVVVKFRYDSKYKIPADTKLRIEQLSAVGEPYVDFRPDTLSGPYLADGSTIDIAKVKQPLSLPETFKLISQLTTSINSTDLGGITETLSDATSNTQASLPNLSQAGDLLAATITSRMPNLRRMFENTQNYQSDMSWLPGAIDEFGPSTRTFVMKDIGVLKALDTLMKGIDGPNMLAQTVNPNLFKIAPNTSKLLANLGPITEPLVPVVQALTDVLPQIDMAALLSQALNTVGSDSAANLTVVIPPRK</sequence>
<gene>
    <name evidence="2" type="ORF">AXK61_09185</name>
</gene>
<dbReference type="Proteomes" id="UP000070409">
    <property type="component" value="Unassembled WGS sequence"/>
</dbReference>
<name>A0A137YS44_9ACTN</name>
<dbReference type="PANTHER" id="PTHR33371">
    <property type="entry name" value="INTERMEMBRANE PHOSPHOLIPID TRANSPORT SYSTEM BINDING PROTEIN MLAD-RELATED"/>
    <property type="match status" value="1"/>
</dbReference>
<evidence type="ECO:0000313" key="2">
    <source>
        <dbReference type="EMBL" id="KXO88820.1"/>
    </source>
</evidence>
<dbReference type="Pfam" id="PF02470">
    <property type="entry name" value="MlaD"/>
    <property type="match status" value="1"/>
</dbReference>
<evidence type="ECO:0000259" key="1">
    <source>
        <dbReference type="Pfam" id="PF02470"/>
    </source>
</evidence>
<feature type="domain" description="Mce/MlaD" evidence="1">
    <location>
        <begin position="36"/>
        <end position="110"/>
    </location>
</feature>
<reference evidence="2 3" key="1">
    <citation type="submission" date="2016-02" db="EMBL/GenBank/DDBJ databases">
        <authorList>
            <person name="Teng J.L."/>
            <person name="Tang Y."/>
            <person name="Huang Y."/>
            <person name="Guo F."/>
            <person name="Wei W."/>
            <person name="Chen J.H."/>
            <person name="Wong S.Y."/>
            <person name="Lau S.K."/>
            <person name="Woo P.C."/>
        </authorList>
    </citation>
    <scope>NUCLEOTIDE SEQUENCE [LARGE SCALE GENOMIC DNA]</scope>
    <source>
        <strain evidence="2 3">JCM 13375</strain>
    </source>
</reference>
<comment type="caution">
    <text evidence="2">The sequence shown here is derived from an EMBL/GenBank/DDBJ whole genome shotgun (WGS) entry which is preliminary data.</text>
</comment>
<protein>
    <recommendedName>
        <fullName evidence="1">Mce/MlaD domain-containing protein</fullName>
    </recommendedName>
</protein>
<dbReference type="RefSeq" id="WP_068746944.1">
    <property type="nucleotide sequence ID" value="NZ_LSRE01000050.1"/>
</dbReference>
<organism evidence="2 3">
    <name type="scientific">Tsukamurella pseudospumae</name>
    <dbReference type="NCBI Taxonomy" id="239498"/>
    <lineage>
        <taxon>Bacteria</taxon>
        <taxon>Bacillati</taxon>
        <taxon>Actinomycetota</taxon>
        <taxon>Actinomycetes</taxon>
        <taxon>Mycobacteriales</taxon>
        <taxon>Tsukamurellaceae</taxon>
        <taxon>Tsukamurella</taxon>
    </lineage>
</organism>
<dbReference type="PANTHER" id="PTHR33371:SF16">
    <property type="entry name" value="MCE-FAMILY PROTEIN MCE3F"/>
    <property type="match status" value="1"/>
</dbReference>
<dbReference type="EMBL" id="LSRE01000050">
    <property type="protein sequence ID" value="KXO88820.1"/>
    <property type="molecule type" value="Genomic_DNA"/>
</dbReference>
<evidence type="ECO:0000313" key="3">
    <source>
        <dbReference type="Proteomes" id="UP000070409"/>
    </source>
</evidence>
<dbReference type="InterPro" id="IPR052336">
    <property type="entry name" value="MlaD_Phospholipid_Transporter"/>
</dbReference>
<accession>A0A137YS44</accession>
<dbReference type="InterPro" id="IPR003399">
    <property type="entry name" value="Mce/MlaD"/>
</dbReference>
<keyword evidence="3" id="KW-1185">Reference proteome</keyword>